<evidence type="ECO:0000313" key="3">
    <source>
        <dbReference type="Proteomes" id="UP000000305"/>
    </source>
</evidence>
<proteinExistence type="predicted"/>
<dbReference type="EMBL" id="GL732603">
    <property type="protein sequence ID" value="EFX72045.1"/>
    <property type="molecule type" value="Genomic_DNA"/>
</dbReference>
<dbReference type="Proteomes" id="UP000000305">
    <property type="component" value="Unassembled WGS sequence"/>
</dbReference>
<reference evidence="2 3" key="1">
    <citation type="journal article" date="2011" name="Science">
        <title>The ecoresponsive genome of Daphnia pulex.</title>
        <authorList>
            <person name="Colbourne J.K."/>
            <person name="Pfrender M.E."/>
            <person name="Gilbert D."/>
            <person name="Thomas W.K."/>
            <person name="Tucker A."/>
            <person name="Oakley T.H."/>
            <person name="Tokishita S."/>
            <person name="Aerts A."/>
            <person name="Arnold G.J."/>
            <person name="Basu M.K."/>
            <person name="Bauer D.J."/>
            <person name="Caceres C.E."/>
            <person name="Carmel L."/>
            <person name="Casola C."/>
            <person name="Choi J.H."/>
            <person name="Detter J.C."/>
            <person name="Dong Q."/>
            <person name="Dusheyko S."/>
            <person name="Eads B.D."/>
            <person name="Frohlich T."/>
            <person name="Geiler-Samerotte K.A."/>
            <person name="Gerlach D."/>
            <person name="Hatcher P."/>
            <person name="Jogdeo S."/>
            <person name="Krijgsveld J."/>
            <person name="Kriventseva E.V."/>
            <person name="Kultz D."/>
            <person name="Laforsch C."/>
            <person name="Lindquist E."/>
            <person name="Lopez J."/>
            <person name="Manak J.R."/>
            <person name="Muller J."/>
            <person name="Pangilinan J."/>
            <person name="Patwardhan R.P."/>
            <person name="Pitluck S."/>
            <person name="Pritham E.J."/>
            <person name="Rechtsteiner A."/>
            <person name="Rho M."/>
            <person name="Rogozin I.B."/>
            <person name="Sakarya O."/>
            <person name="Salamov A."/>
            <person name="Schaack S."/>
            <person name="Shapiro H."/>
            <person name="Shiga Y."/>
            <person name="Skalitzky C."/>
            <person name="Smith Z."/>
            <person name="Souvorov A."/>
            <person name="Sung W."/>
            <person name="Tang Z."/>
            <person name="Tsuchiya D."/>
            <person name="Tu H."/>
            <person name="Vos H."/>
            <person name="Wang M."/>
            <person name="Wolf Y.I."/>
            <person name="Yamagata H."/>
            <person name="Yamada T."/>
            <person name="Ye Y."/>
            <person name="Shaw J.R."/>
            <person name="Andrews J."/>
            <person name="Crease T.J."/>
            <person name="Tang H."/>
            <person name="Lucas S.M."/>
            <person name="Robertson H.M."/>
            <person name="Bork P."/>
            <person name="Koonin E.V."/>
            <person name="Zdobnov E.M."/>
            <person name="Grigoriev I.V."/>
            <person name="Lynch M."/>
            <person name="Boore J.L."/>
        </authorList>
    </citation>
    <scope>NUCLEOTIDE SEQUENCE [LARGE SCALE GENOMIC DNA]</scope>
</reference>
<dbReference type="KEGG" id="dpx:DAPPUDRAFT_254995"/>
<protein>
    <submittedName>
        <fullName evidence="2">Uncharacterized protein</fullName>
    </submittedName>
</protein>
<evidence type="ECO:0000256" key="1">
    <source>
        <dbReference type="SAM" id="MobiDB-lite"/>
    </source>
</evidence>
<dbReference type="AlphaFoldDB" id="E9H8C7"/>
<evidence type="ECO:0000313" key="2">
    <source>
        <dbReference type="EMBL" id="EFX72045.1"/>
    </source>
</evidence>
<accession>E9H8C7</accession>
<sequence length="183" mass="20856">MALWTAIAEQLADDGFLFSAAQCMDKFSKLQGQNRSRLDFKGENLDPWVHHATLQRIEGNKAENSSAFVRETGTKRKDEADYPTSDLDEEDECGLSNPKRRKTQVPKKNADFFKELIEREKESAEEGINRYEEQKIRDDAVAEHMKTIAEQSSKRTELQKSSTEALRLLSAALVQHLTQQKPA</sequence>
<dbReference type="InParanoid" id="E9H8C7"/>
<organism evidence="2 3">
    <name type="scientific">Daphnia pulex</name>
    <name type="common">Water flea</name>
    <dbReference type="NCBI Taxonomy" id="6669"/>
    <lineage>
        <taxon>Eukaryota</taxon>
        <taxon>Metazoa</taxon>
        <taxon>Ecdysozoa</taxon>
        <taxon>Arthropoda</taxon>
        <taxon>Crustacea</taxon>
        <taxon>Branchiopoda</taxon>
        <taxon>Diplostraca</taxon>
        <taxon>Cladocera</taxon>
        <taxon>Anomopoda</taxon>
        <taxon>Daphniidae</taxon>
        <taxon>Daphnia</taxon>
    </lineage>
</organism>
<dbReference type="HOGENOM" id="CLU_1476618_0_0_1"/>
<feature type="region of interest" description="Disordered" evidence="1">
    <location>
        <begin position="57"/>
        <end position="107"/>
    </location>
</feature>
<name>E9H8C7_DAPPU</name>
<dbReference type="OrthoDB" id="6384580at2759"/>
<gene>
    <name evidence="2" type="ORF">DAPPUDRAFT_254995</name>
</gene>
<keyword evidence="3" id="KW-1185">Reference proteome</keyword>